<dbReference type="VEuPathDB" id="TrichDB:TRFO_29483"/>
<reference evidence="1" key="1">
    <citation type="submission" date="2016-10" db="EMBL/GenBank/DDBJ databases">
        <authorList>
            <person name="Benchimol M."/>
            <person name="Almeida L.G."/>
            <person name="Vasconcelos A.T."/>
            <person name="Perreira-Neves A."/>
            <person name="Rosa I.A."/>
            <person name="Tasca T."/>
            <person name="Bogo M.R."/>
            <person name="de Souza W."/>
        </authorList>
    </citation>
    <scope>NUCLEOTIDE SEQUENCE [LARGE SCALE GENOMIC DNA]</scope>
    <source>
        <strain evidence="1">K</strain>
    </source>
</reference>
<sequence>MSSVPSSSRVDDQAVLKFQALVKKCRNNQSGTKNISSAFNFYLKYFSKKQFPIKSIIILKNFIDILINDEDCIDILLEQQELFIVMIFEILENEKDFKFIENLSYFLLDLIKSNNKEFVGFVDKVLIQKELFNSLFDPKNMKTLFSTLFCQKNSFRATILKAMNKYNINYNESFKNFLNYSLELIENDDVSNYSMSFAFLGKIGISQKKKIDFFIRFFGLISDKSEYMKDFSFISDYYSSFTDLSNAIILEILKKNSTKIDSVKSILNMLSNIKKKDCISPKVLLEISKYLLDDEYQNTLCKIIFKITKFYENPDLILIKYFKNLMPFWKTNVKPDILYEIVYRIQNDYDQLCEIFLIDTNQDQLIEYLRKLNLSSIYMNEGNDNEDDEIMIDTINFTIHSQTKMTKKLLPILIKWSENGVDCEMFFKSLLKKKTLNYIIKPFLQFCEQKEPSANIFNYFSKFAVKHSLFVESFLHQSVLERFFLSLKTLQAVDFLASFVSICPNDEQIEWFVQNYFDDCILKKMKENQLTKLMFGLPQNYSEDCESDHKICIACLETKIFLKSLKNSQTYYVIENEEVHQKVQSILLKATTDIEELLNYVLIMSEKGYEKVTDFFQAILIKKKSIKKTLQPFVNLIAEKKGIINRVTFKCFTEYAAVQQSFVDLFVQNHNLRLFFNNFKMIEAVDFLAAVTKKTKDIQNIEWFIEKYFDKTILSTLDPKQLKLLACGMSQSSKEEPTQVYLESMKEKFTQHSDKDLMVLLLKNDNELECRIMNGDSNLRSRIHNIFSKCNENIEQSITRIMVWAEKGCEVLDFFEHFLTHENATKCVRPFVSFLMKNKSICNQTYHAYIKYLCNDSDFINTFLTERYMNIFMKYLNTSSSSDFLAAIAANGPFDIINKYVKRYFDQTILAKLDEDALLNFIFGLPHDSKELHYHIAVRGLFSTPSLEEIMNNQENSSSQKIQNYLYNQNIKDKKYIVQCENKKDRILTFDNTVTVKNAINIIVEKFKLEQPKPETKKLYNSDEYNSPEEEMKENPDEIIEIAGLSSVVDRNSIFNELFFPDNLLIVTVCSWKDLILCTTNYSD</sequence>
<dbReference type="AlphaFoldDB" id="A0A1J4JW44"/>
<accession>A0A1J4JW44</accession>
<dbReference type="GeneID" id="94841513"/>
<organism evidence="1 2">
    <name type="scientific">Tritrichomonas foetus</name>
    <dbReference type="NCBI Taxonomy" id="1144522"/>
    <lineage>
        <taxon>Eukaryota</taxon>
        <taxon>Metamonada</taxon>
        <taxon>Parabasalia</taxon>
        <taxon>Tritrichomonadida</taxon>
        <taxon>Tritrichomonadidae</taxon>
        <taxon>Tritrichomonas</taxon>
    </lineage>
</organism>
<evidence type="ECO:0000313" key="1">
    <source>
        <dbReference type="EMBL" id="OHT03227.1"/>
    </source>
</evidence>
<keyword evidence="2" id="KW-1185">Reference proteome</keyword>
<name>A0A1J4JW44_9EUKA</name>
<dbReference type="EMBL" id="MLAK01000836">
    <property type="protein sequence ID" value="OHT03227.1"/>
    <property type="molecule type" value="Genomic_DNA"/>
</dbReference>
<evidence type="ECO:0000313" key="2">
    <source>
        <dbReference type="Proteomes" id="UP000179807"/>
    </source>
</evidence>
<proteinExistence type="predicted"/>
<comment type="caution">
    <text evidence="1">The sequence shown here is derived from an EMBL/GenBank/DDBJ whole genome shotgun (WGS) entry which is preliminary data.</text>
</comment>
<dbReference type="RefSeq" id="XP_068356363.1">
    <property type="nucleotide sequence ID" value="XM_068506809.1"/>
</dbReference>
<dbReference type="Proteomes" id="UP000179807">
    <property type="component" value="Unassembled WGS sequence"/>
</dbReference>
<protein>
    <submittedName>
        <fullName evidence="1">Uncharacterized protein</fullName>
    </submittedName>
</protein>
<gene>
    <name evidence="1" type="ORF">TRFO_29483</name>
</gene>